<keyword evidence="3" id="KW-1185">Reference proteome</keyword>
<keyword evidence="1" id="KW-0812">Transmembrane</keyword>
<accession>A0AAF0QLZ9</accession>
<sequence length="179" mass="20725">MDHSASLVGDLPFGRFHHRLALSFSIVVFWIIWRHSTASRNCSATRQLLLFTTDLIRSFRAQHTGTKGEDKTFWRFAEWVRRFLDLHFFILSVAFVPFLLTDHSASLVEIADQLGDPTFGRFHHRLALSFNIVVFWIIGQHCTTSVNFLVIRQLLIFIVDLICSFRAQHTGTKGEDKTF</sequence>
<protein>
    <submittedName>
        <fullName evidence="2">Uncharacterized protein</fullName>
    </submittedName>
</protein>
<organism evidence="2 3">
    <name type="scientific">Solanum verrucosum</name>
    <dbReference type="NCBI Taxonomy" id="315347"/>
    <lineage>
        <taxon>Eukaryota</taxon>
        <taxon>Viridiplantae</taxon>
        <taxon>Streptophyta</taxon>
        <taxon>Embryophyta</taxon>
        <taxon>Tracheophyta</taxon>
        <taxon>Spermatophyta</taxon>
        <taxon>Magnoliopsida</taxon>
        <taxon>eudicotyledons</taxon>
        <taxon>Gunneridae</taxon>
        <taxon>Pentapetalae</taxon>
        <taxon>asterids</taxon>
        <taxon>lamiids</taxon>
        <taxon>Solanales</taxon>
        <taxon>Solanaceae</taxon>
        <taxon>Solanoideae</taxon>
        <taxon>Solaneae</taxon>
        <taxon>Solanum</taxon>
    </lineage>
</organism>
<name>A0AAF0QLZ9_SOLVR</name>
<reference evidence="2" key="1">
    <citation type="submission" date="2023-08" db="EMBL/GenBank/DDBJ databases">
        <title>A de novo genome assembly of Solanum verrucosum Schlechtendal, a Mexican diploid species geographically isolated from the other diploid A-genome species in potato relatives.</title>
        <authorList>
            <person name="Hosaka K."/>
        </authorList>
    </citation>
    <scope>NUCLEOTIDE SEQUENCE</scope>
    <source>
        <tissue evidence="2">Young leaves</tissue>
    </source>
</reference>
<feature type="transmembrane region" description="Helical" evidence="1">
    <location>
        <begin position="83"/>
        <end position="100"/>
    </location>
</feature>
<keyword evidence="1" id="KW-1133">Transmembrane helix</keyword>
<dbReference type="AlphaFoldDB" id="A0AAF0QLZ9"/>
<evidence type="ECO:0000256" key="1">
    <source>
        <dbReference type="SAM" id="Phobius"/>
    </source>
</evidence>
<feature type="transmembrane region" description="Helical" evidence="1">
    <location>
        <begin position="16"/>
        <end position="33"/>
    </location>
</feature>
<evidence type="ECO:0000313" key="2">
    <source>
        <dbReference type="EMBL" id="WMV24845.1"/>
    </source>
</evidence>
<gene>
    <name evidence="2" type="ORF">MTR67_018230</name>
</gene>
<feature type="transmembrane region" description="Helical" evidence="1">
    <location>
        <begin position="122"/>
        <end position="139"/>
    </location>
</feature>
<evidence type="ECO:0000313" key="3">
    <source>
        <dbReference type="Proteomes" id="UP001234989"/>
    </source>
</evidence>
<dbReference type="Proteomes" id="UP001234989">
    <property type="component" value="Chromosome 4"/>
</dbReference>
<dbReference type="EMBL" id="CP133615">
    <property type="protein sequence ID" value="WMV24845.1"/>
    <property type="molecule type" value="Genomic_DNA"/>
</dbReference>
<keyword evidence="1" id="KW-0472">Membrane</keyword>
<proteinExistence type="predicted"/>